<feature type="compositionally biased region" description="Basic residues" evidence="11">
    <location>
        <begin position="1"/>
        <end position="11"/>
    </location>
</feature>
<evidence type="ECO:0000256" key="2">
    <source>
        <dbReference type="ARBA" id="ARBA00007494"/>
    </source>
</evidence>
<keyword evidence="5 10" id="KW-0808">Transferase</keyword>
<dbReference type="GO" id="GO:0000049">
    <property type="term" value="F:tRNA binding"/>
    <property type="evidence" value="ECO:0007669"/>
    <property type="project" value="UniProtKB-KW"/>
</dbReference>
<gene>
    <name evidence="13" type="primary">NDAI0B02980</name>
    <name evidence="13" type="ordered locus">NDAI_0B02980</name>
</gene>
<feature type="active site" description="Nucleophile" evidence="10">
    <location>
        <position position="305"/>
    </location>
</feature>
<dbReference type="STRING" id="1071378.G0W6C2"/>
<dbReference type="GO" id="GO:0016428">
    <property type="term" value="F:tRNA (cytidine-5-)-methyltransferase activity"/>
    <property type="evidence" value="ECO:0007669"/>
    <property type="project" value="InterPro"/>
</dbReference>
<keyword evidence="4 10" id="KW-0489">Methyltransferase</keyword>
<dbReference type="PRINTS" id="PR02011">
    <property type="entry name" value="RCMTNCL1"/>
</dbReference>
<evidence type="ECO:0000256" key="11">
    <source>
        <dbReference type="SAM" id="MobiDB-lite"/>
    </source>
</evidence>
<evidence type="ECO:0000256" key="6">
    <source>
        <dbReference type="ARBA" id="ARBA00022691"/>
    </source>
</evidence>
<dbReference type="AlphaFoldDB" id="G0W6C2"/>
<comment type="similarity">
    <text evidence="2 10">Belongs to the class I-like SAM-binding methyltransferase superfamily. RsmB/NOP family.</text>
</comment>
<protein>
    <recommendedName>
        <fullName evidence="12">SAM-dependent MTase RsmB/NOP-type domain-containing protein</fullName>
    </recommendedName>
</protein>
<dbReference type="eggNOG" id="KOG2198">
    <property type="taxonomic scope" value="Eukaryota"/>
</dbReference>
<sequence length="679" mass="77355">MGRSKNFKRGGRNNNRSNRNWSELVKENTKWENYYKSLNLFSLEQWDQFKLACQTPLPVTFRVTGSRKHANEVLELFKERHLPNLTNVTFEGEPIKPPMVLPWYPNHLAWQLDVPKIVIRKNAQFAKTQRFLVVENAVGNISRQEAVSMIPPIVLDVKPHHTVLDMCAAPGSKTAQLIEALHMDGPEPSGFVVANDSDSKRSHMLVHQLKRLNSANLMVVNHDAQFFPKIQLDSNKGRHNKEYLKFDRILCDVPCSGDGTIRKNVNIWKDWNTQNSLGLHNVQLNILNRGIQLLKSGGRLVYSTCSLSPIENEAVISATLRKWGNKIKLVDCKEMLPGLISSPGISKWEVYDRTMSIVSKGAEKSKDTWFQPTEEEANDFNLSHCIRVFPHQQNTGGFFIAVLEKIEETVEDEKSFVSSPAAVVNVTTETTTENVNGTTAVNEQDTVPETKPKKKTKLPIDAIDEPFVFIDPYHKAFASCWDYYGIDDSFNKNTCLVRSSTGEPSKVIYTVCPSLRDIIELNDQKLKLVFSGVKLFVYQRDDIDCPWRIHSEALPIMRNHMESERIITTTLKMLKYLLIEPFPTLENITNLHMDQAFVNKVEKLSTGCAFIEVSRDEEKESILLPIWIGIKSVSIMVCKEDVNEYLYRIFNDETLLTTGDKSKINESEGAHDKTRNVVV</sequence>
<dbReference type="RefSeq" id="XP_003668576.1">
    <property type="nucleotide sequence ID" value="XM_003668528.1"/>
</dbReference>
<dbReference type="Pfam" id="PF25378">
    <property type="entry name" value="PUA_NSUN2"/>
    <property type="match status" value="1"/>
</dbReference>
<evidence type="ECO:0000256" key="4">
    <source>
        <dbReference type="ARBA" id="ARBA00022603"/>
    </source>
</evidence>
<evidence type="ECO:0000256" key="1">
    <source>
        <dbReference type="ARBA" id="ARBA00004123"/>
    </source>
</evidence>
<dbReference type="KEGG" id="ndi:NDAI_0B02980"/>
<dbReference type="PROSITE" id="PS51686">
    <property type="entry name" value="SAM_MT_RSMB_NOP"/>
    <property type="match status" value="1"/>
</dbReference>
<dbReference type="InterPro" id="IPR018314">
    <property type="entry name" value="RsmB/NOL1/NOP2-like_CS"/>
</dbReference>
<dbReference type="EMBL" id="HE580268">
    <property type="protein sequence ID" value="CCD23333.1"/>
    <property type="molecule type" value="Genomic_DNA"/>
</dbReference>
<dbReference type="OMA" id="KSLWPQG"/>
<dbReference type="InterPro" id="IPR023270">
    <property type="entry name" value="RCMT_NCL1"/>
</dbReference>
<keyword evidence="7" id="KW-0819">tRNA processing</keyword>
<evidence type="ECO:0000256" key="8">
    <source>
        <dbReference type="ARBA" id="ARBA00022884"/>
    </source>
</evidence>
<dbReference type="GeneID" id="11497626"/>
<evidence type="ECO:0000313" key="14">
    <source>
        <dbReference type="Proteomes" id="UP000000689"/>
    </source>
</evidence>
<keyword evidence="6 10" id="KW-0949">S-adenosyl-L-methionine</keyword>
<feature type="binding site" evidence="10">
    <location>
        <position position="223"/>
    </location>
    <ligand>
        <name>S-adenosyl-L-methionine</name>
        <dbReference type="ChEBI" id="CHEBI:59789"/>
    </ligand>
</feature>
<evidence type="ECO:0000256" key="7">
    <source>
        <dbReference type="ARBA" id="ARBA00022694"/>
    </source>
</evidence>
<keyword evidence="3" id="KW-0820">tRNA-binding</keyword>
<dbReference type="InterPro" id="IPR029063">
    <property type="entry name" value="SAM-dependent_MTases_sf"/>
</dbReference>
<keyword evidence="8 10" id="KW-0694">RNA-binding</keyword>
<keyword evidence="14" id="KW-1185">Reference proteome</keyword>
<dbReference type="PANTHER" id="PTHR22808:SF1">
    <property type="entry name" value="RNA CYTOSINE-C(5)-METHYLTRANSFERASE NSUN2-RELATED"/>
    <property type="match status" value="1"/>
</dbReference>
<dbReference type="InterPro" id="IPR001678">
    <property type="entry name" value="MeTrfase_RsmB-F_NOP2_dom"/>
</dbReference>
<dbReference type="SUPFAM" id="SSF53335">
    <property type="entry name" value="S-adenosyl-L-methionine-dependent methyltransferases"/>
    <property type="match status" value="1"/>
</dbReference>
<keyword evidence="9" id="KW-0539">Nucleus</keyword>
<evidence type="ECO:0000256" key="9">
    <source>
        <dbReference type="ARBA" id="ARBA00023242"/>
    </source>
</evidence>
<dbReference type="Pfam" id="PF25376">
    <property type="entry name" value="Pre-PUA_NSUN2"/>
    <property type="match status" value="1"/>
</dbReference>
<evidence type="ECO:0000256" key="3">
    <source>
        <dbReference type="ARBA" id="ARBA00022555"/>
    </source>
</evidence>
<name>G0W6C2_NAUDC</name>
<dbReference type="GO" id="GO:0005634">
    <property type="term" value="C:nucleus"/>
    <property type="evidence" value="ECO:0007669"/>
    <property type="project" value="UniProtKB-SubCell"/>
</dbReference>
<proteinExistence type="inferred from homology"/>
<dbReference type="InterPro" id="IPR049560">
    <property type="entry name" value="MeTrfase_RsmB-F_NOP2_cat"/>
</dbReference>
<dbReference type="InterPro" id="IPR057285">
    <property type="entry name" value="Pre-PUA_NSUN2"/>
</dbReference>
<dbReference type="InterPro" id="IPR057286">
    <property type="entry name" value="PUA_NSUN2"/>
</dbReference>
<dbReference type="OrthoDB" id="6093671at2759"/>
<feature type="binding site" evidence="10">
    <location>
        <position position="196"/>
    </location>
    <ligand>
        <name>S-adenosyl-L-methionine</name>
        <dbReference type="ChEBI" id="CHEBI:59789"/>
    </ligand>
</feature>
<evidence type="ECO:0000313" key="13">
    <source>
        <dbReference type="EMBL" id="CCD23333.1"/>
    </source>
</evidence>
<feature type="binding site" evidence="10">
    <location>
        <position position="252"/>
    </location>
    <ligand>
        <name>S-adenosyl-L-methionine</name>
        <dbReference type="ChEBI" id="CHEBI:59789"/>
    </ligand>
</feature>
<dbReference type="InterPro" id="IPR023267">
    <property type="entry name" value="RCMT"/>
</dbReference>
<dbReference type="PANTHER" id="PTHR22808">
    <property type="entry name" value="NCL1 YEAST -RELATED NOL1/NOP2/FMU SUN DOMAIN-CONTAINING"/>
    <property type="match status" value="1"/>
</dbReference>
<dbReference type="Gene3D" id="3.40.50.150">
    <property type="entry name" value="Vaccinia Virus protein VP39"/>
    <property type="match status" value="1"/>
</dbReference>
<dbReference type="Pfam" id="PF01189">
    <property type="entry name" value="Methyltr_RsmB-F"/>
    <property type="match status" value="1"/>
</dbReference>
<dbReference type="GO" id="GO:0030488">
    <property type="term" value="P:tRNA methylation"/>
    <property type="evidence" value="ECO:0007669"/>
    <property type="project" value="UniProtKB-ARBA"/>
</dbReference>
<evidence type="ECO:0000259" key="12">
    <source>
        <dbReference type="PROSITE" id="PS51686"/>
    </source>
</evidence>
<organism evidence="13 14">
    <name type="scientific">Naumovozyma dairenensis (strain ATCC 10597 / BCRC 20456 / CBS 421 / NBRC 0211 / NRRL Y-12639)</name>
    <name type="common">Saccharomyces dairenensis</name>
    <dbReference type="NCBI Taxonomy" id="1071378"/>
    <lineage>
        <taxon>Eukaryota</taxon>
        <taxon>Fungi</taxon>
        <taxon>Dikarya</taxon>
        <taxon>Ascomycota</taxon>
        <taxon>Saccharomycotina</taxon>
        <taxon>Saccharomycetes</taxon>
        <taxon>Saccharomycetales</taxon>
        <taxon>Saccharomycetaceae</taxon>
        <taxon>Naumovozyma</taxon>
    </lineage>
</organism>
<dbReference type="PROSITE" id="PS01153">
    <property type="entry name" value="NOL1_NOP2_SUN"/>
    <property type="match status" value="1"/>
</dbReference>
<dbReference type="HOGENOM" id="CLU_005316_4_3_1"/>
<feature type="domain" description="SAM-dependent MTase RsmB/NOP-type" evidence="12">
    <location>
        <begin position="49"/>
        <end position="406"/>
    </location>
</feature>
<evidence type="ECO:0000256" key="10">
    <source>
        <dbReference type="PROSITE-ProRule" id="PRU01023"/>
    </source>
</evidence>
<feature type="region of interest" description="Disordered" evidence="11">
    <location>
        <begin position="1"/>
        <end position="20"/>
    </location>
</feature>
<dbReference type="PRINTS" id="PR02008">
    <property type="entry name" value="RCMTFAMILY"/>
</dbReference>
<dbReference type="GO" id="GO:0005737">
    <property type="term" value="C:cytoplasm"/>
    <property type="evidence" value="ECO:0007669"/>
    <property type="project" value="TreeGrafter"/>
</dbReference>
<evidence type="ECO:0000256" key="5">
    <source>
        <dbReference type="ARBA" id="ARBA00022679"/>
    </source>
</evidence>
<accession>G0W6C2</accession>
<comment type="subcellular location">
    <subcellularLocation>
        <location evidence="1">Nucleus</location>
    </subcellularLocation>
</comment>
<reference evidence="13 14" key="1">
    <citation type="journal article" date="2011" name="Proc. Natl. Acad. Sci. U.S.A.">
        <title>Evolutionary erosion of yeast sex chromosomes by mating-type switching accidents.</title>
        <authorList>
            <person name="Gordon J.L."/>
            <person name="Armisen D."/>
            <person name="Proux-Wera E."/>
            <person name="Oheigeartaigh S.S."/>
            <person name="Byrne K.P."/>
            <person name="Wolfe K.H."/>
        </authorList>
    </citation>
    <scope>NUCLEOTIDE SEQUENCE [LARGE SCALE GENOMIC DNA]</scope>
    <source>
        <strain evidence="14">ATCC 10597 / BCRC 20456 / CBS 421 / NBRC 0211 / NRRL Y-12639</strain>
    </source>
</reference>
<feature type="binding site" evidence="10">
    <location>
        <begin position="167"/>
        <end position="173"/>
    </location>
    <ligand>
        <name>S-adenosyl-L-methionine</name>
        <dbReference type="ChEBI" id="CHEBI:59789"/>
    </ligand>
</feature>
<dbReference type="Proteomes" id="UP000000689">
    <property type="component" value="Chromosome 2"/>
</dbReference>